<comment type="caution">
    <text evidence="1">The sequence shown here is derived from an EMBL/GenBank/DDBJ whole genome shotgun (WGS) entry which is preliminary data.</text>
</comment>
<dbReference type="Proteomes" id="UP000241203">
    <property type="component" value="Unassembled WGS sequence"/>
</dbReference>
<protein>
    <submittedName>
        <fullName evidence="1">Uncharacterized protein</fullName>
    </submittedName>
</protein>
<reference evidence="2 4" key="2">
    <citation type="submission" date="2018-12" db="EMBL/GenBank/DDBJ databases">
        <authorList>
            <person name="hu s."/>
            <person name="Xu Y."/>
            <person name="Xu B."/>
            <person name="Li F."/>
        </authorList>
    </citation>
    <scope>NUCLEOTIDE SEQUENCE [LARGE SCALE GENOMIC DNA]</scope>
    <source>
        <strain evidence="2 4">KSW2-17</strain>
    </source>
</reference>
<reference evidence="1 3" key="1">
    <citation type="submission" date="2018-03" db="EMBL/GenBank/DDBJ databases">
        <title>Genomic Encyclopedia of Archaeal and Bacterial Type Strains, Phase II (KMG-II): from individual species to whole genera.</title>
        <authorList>
            <person name="Goeker M."/>
        </authorList>
    </citation>
    <scope>NUCLEOTIDE SEQUENCE [LARGE SCALE GENOMIC DNA]</scope>
    <source>
        <strain evidence="1 3">DSM 21548</strain>
    </source>
</reference>
<name>A0A2P8H095_9MICO</name>
<proteinExistence type="predicted"/>
<organism evidence="1 3">
    <name type="scientific">Labedella gwakjiensis</name>
    <dbReference type="NCBI Taxonomy" id="390269"/>
    <lineage>
        <taxon>Bacteria</taxon>
        <taxon>Bacillati</taxon>
        <taxon>Actinomycetota</taxon>
        <taxon>Actinomycetes</taxon>
        <taxon>Micrococcales</taxon>
        <taxon>Microbacteriaceae</taxon>
        <taxon>Labedella</taxon>
    </lineage>
</organism>
<sequence>MRNDPVIPKAVIRLVVVTPPSGGDQVQAYRVVTWAEESRDRKLVGYYESLQDANSVVLFDVPDPESIVKGLDAFGMYKAAPGPRPRRTQV</sequence>
<evidence type="ECO:0000313" key="4">
    <source>
        <dbReference type="Proteomes" id="UP000268291"/>
    </source>
</evidence>
<dbReference type="Proteomes" id="UP000268291">
    <property type="component" value="Unassembled WGS sequence"/>
</dbReference>
<dbReference type="AlphaFoldDB" id="A0A2P8H095"/>
<evidence type="ECO:0000313" key="2">
    <source>
        <dbReference type="EMBL" id="RUQ85969.1"/>
    </source>
</evidence>
<evidence type="ECO:0000313" key="3">
    <source>
        <dbReference type="Proteomes" id="UP000241203"/>
    </source>
</evidence>
<dbReference type="EMBL" id="PYAU01000001">
    <property type="protein sequence ID" value="PSL39641.1"/>
    <property type="molecule type" value="Genomic_DNA"/>
</dbReference>
<dbReference type="EMBL" id="RZGY01000001">
    <property type="protein sequence ID" value="RUQ85969.1"/>
    <property type="molecule type" value="Genomic_DNA"/>
</dbReference>
<keyword evidence="4" id="KW-1185">Reference proteome</keyword>
<dbReference type="OrthoDB" id="5007302at2"/>
<gene>
    <name evidence="1" type="ORF">CLV49_3285</name>
    <name evidence="2" type="ORF">ELQ93_02830</name>
</gene>
<accession>A0A2P8H095</accession>
<dbReference type="RefSeq" id="WP_106564478.1">
    <property type="nucleotide sequence ID" value="NZ_PYAU01000001.1"/>
</dbReference>
<evidence type="ECO:0000313" key="1">
    <source>
        <dbReference type="EMBL" id="PSL39641.1"/>
    </source>
</evidence>